<name>A0AAV9AH47_ACOGR</name>
<keyword evidence="3" id="KW-1185">Reference proteome</keyword>
<comment type="caution">
    <text evidence="2">The sequence shown here is derived from an EMBL/GenBank/DDBJ whole genome shotgun (WGS) entry which is preliminary data.</text>
</comment>
<evidence type="ECO:0000256" key="1">
    <source>
        <dbReference type="SAM" id="MobiDB-lite"/>
    </source>
</evidence>
<dbReference type="Proteomes" id="UP001179952">
    <property type="component" value="Unassembled WGS sequence"/>
</dbReference>
<accession>A0AAV9AH47</accession>
<reference evidence="2" key="1">
    <citation type="journal article" date="2023" name="Nat. Commun.">
        <title>Diploid and tetraploid genomes of Acorus and the evolution of monocots.</title>
        <authorList>
            <person name="Ma L."/>
            <person name="Liu K.W."/>
            <person name="Li Z."/>
            <person name="Hsiao Y.Y."/>
            <person name="Qi Y."/>
            <person name="Fu T."/>
            <person name="Tang G.D."/>
            <person name="Zhang D."/>
            <person name="Sun W.H."/>
            <person name="Liu D.K."/>
            <person name="Li Y."/>
            <person name="Chen G.Z."/>
            <person name="Liu X.D."/>
            <person name="Liao X.Y."/>
            <person name="Jiang Y.T."/>
            <person name="Yu X."/>
            <person name="Hao Y."/>
            <person name="Huang J."/>
            <person name="Zhao X.W."/>
            <person name="Ke S."/>
            <person name="Chen Y.Y."/>
            <person name="Wu W.L."/>
            <person name="Hsu J.L."/>
            <person name="Lin Y.F."/>
            <person name="Huang M.D."/>
            <person name="Li C.Y."/>
            <person name="Huang L."/>
            <person name="Wang Z.W."/>
            <person name="Zhao X."/>
            <person name="Zhong W.Y."/>
            <person name="Peng D.H."/>
            <person name="Ahmad S."/>
            <person name="Lan S."/>
            <person name="Zhang J.S."/>
            <person name="Tsai W.C."/>
            <person name="Van de Peer Y."/>
            <person name="Liu Z.J."/>
        </authorList>
    </citation>
    <scope>NUCLEOTIDE SEQUENCE</scope>
    <source>
        <strain evidence="2">SCP</strain>
    </source>
</reference>
<dbReference type="EMBL" id="JAUJYN010000009">
    <property type="protein sequence ID" value="KAK1263570.1"/>
    <property type="molecule type" value="Genomic_DNA"/>
</dbReference>
<gene>
    <name evidence="2" type="ORF">QJS04_geneDACA009413</name>
</gene>
<reference evidence="2" key="2">
    <citation type="submission" date="2023-06" db="EMBL/GenBank/DDBJ databases">
        <authorList>
            <person name="Ma L."/>
            <person name="Liu K.-W."/>
            <person name="Li Z."/>
            <person name="Hsiao Y.-Y."/>
            <person name="Qi Y."/>
            <person name="Fu T."/>
            <person name="Tang G."/>
            <person name="Zhang D."/>
            <person name="Sun W.-H."/>
            <person name="Liu D.-K."/>
            <person name="Li Y."/>
            <person name="Chen G.-Z."/>
            <person name="Liu X.-D."/>
            <person name="Liao X.-Y."/>
            <person name="Jiang Y.-T."/>
            <person name="Yu X."/>
            <person name="Hao Y."/>
            <person name="Huang J."/>
            <person name="Zhao X.-W."/>
            <person name="Ke S."/>
            <person name="Chen Y.-Y."/>
            <person name="Wu W.-L."/>
            <person name="Hsu J.-L."/>
            <person name="Lin Y.-F."/>
            <person name="Huang M.-D."/>
            <person name="Li C.-Y."/>
            <person name="Huang L."/>
            <person name="Wang Z.-W."/>
            <person name="Zhao X."/>
            <person name="Zhong W.-Y."/>
            <person name="Peng D.-H."/>
            <person name="Ahmad S."/>
            <person name="Lan S."/>
            <person name="Zhang J.-S."/>
            <person name="Tsai W.-C."/>
            <person name="Van De Peer Y."/>
            <person name="Liu Z.-J."/>
        </authorList>
    </citation>
    <scope>NUCLEOTIDE SEQUENCE</scope>
    <source>
        <strain evidence="2">SCP</strain>
        <tissue evidence="2">Leaves</tissue>
    </source>
</reference>
<proteinExistence type="predicted"/>
<evidence type="ECO:0000313" key="3">
    <source>
        <dbReference type="Proteomes" id="UP001179952"/>
    </source>
</evidence>
<sequence length="136" mass="15786">MRGLEGIRRSKGPQVGKKGGSEGQGHYSFRWWRTTARRRCSCAARRGRASATRSRCRSSDRSNVRARIEYAEWEESRIAHVLGARHLRRRPRRRSLAGVIPSFGTAPRSRHRGCDGGLVERRRLLRRSRRTRRSCF</sequence>
<organism evidence="2 3">
    <name type="scientific">Acorus gramineus</name>
    <name type="common">Dwarf sweet flag</name>
    <dbReference type="NCBI Taxonomy" id="55184"/>
    <lineage>
        <taxon>Eukaryota</taxon>
        <taxon>Viridiplantae</taxon>
        <taxon>Streptophyta</taxon>
        <taxon>Embryophyta</taxon>
        <taxon>Tracheophyta</taxon>
        <taxon>Spermatophyta</taxon>
        <taxon>Magnoliopsida</taxon>
        <taxon>Liliopsida</taxon>
        <taxon>Acoraceae</taxon>
        <taxon>Acorus</taxon>
    </lineage>
</organism>
<dbReference type="AlphaFoldDB" id="A0AAV9AH47"/>
<evidence type="ECO:0000313" key="2">
    <source>
        <dbReference type="EMBL" id="KAK1263570.1"/>
    </source>
</evidence>
<feature type="region of interest" description="Disordered" evidence="1">
    <location>
        <begin position="1"/>
        <end position="24"/>
    </location>
</feature>
<protein>
    <submittedName>
        <fullName evidence="2">Uncharacterized protein</fullName>
    </submittedName>
</protein>